<feature type="domain" description="RNA polymerase sigma-70 region 2" evidence="6">
    <location>
        <begin position="20"/>
        <end position="87"/>
    </location>
</feature>
<dbReference type="Proteomes" id="UP000199656">
    <property type="component" value="Unassembled WGS sequence"/>
</dbReference>
<dbReference type="SUPFAM" id="SSF88659">
    <property type="entry name" value="Sigma3 and sigma4 domains of RNA polymerase sigma factors"/>
    <property type="match status" value="1"/>
</dbReference>
<dbReference type="Pfam" id="PF04542">
    <property type="entry name" value="Sigma70_r2"/>
    <property type="match status" value="1"/>
</dbReference>
<dbReference type="AlphaFoldDB" id="A0A1H4ETJ4"/>
<organism evidence="8 9">
    <name type="scientific">Chitinophaga terrae</name>
    <name type="common">ex Kim and Jung 2007</name>
    <dbReference type="NCBI Taxonomy" id="408074"/>
    <lineage>
        <taxon>Bacteria</taxon>
        <taxon>Pseudomonadati</taxon>
        <taxon>Bacteroidota</taxon>
        <taxon>Chitinophagia</taxon>
        <taxon>Chitinophagales</taxon>
        <taxon>Chitinophagaceae</taxon>
        <taxon>Chitinophaga</taxon>
    </lineage>
</organism>
<keyword evidence="5" id="KW-0812">Transmembrane</keyword>
<name>A0A1H4ETJ4_9BACT</name>
<feature type="domain" description="RNA polymerase sigma factor 70 region 4 type 2" evidence="7">
    <location>
        <begin position="118"/>
        <end position="169"/>
    </location>
</feature>
<dbReference type="CDD" id="cd06171">
    <property type="entry name" value="Sigma70_r4"/>
    <property type="match status" value="1"/>
</dbReference>
<dbReference type="InterPro" id="IPR013324">
    <property type="entry name" value="RNA_pol_sigma_r3/r4-like"/>
</dbReference>
<sequence>MDNPVFQHIRNGDVEAYSGLYKEYYRRFYNYGRKFTSNTHLIEDSIQEVFLDLWKRREKLSHVDSPNFYLYSSFRYVLIKKIRQHDKIVFNQSAEEDYEFSIENVIVSKELNEELQVKLQKAIKTLTGRQLEAIFLKFYEGLSYKEVASILNISVKATYKIMARSLLALKEKVMMLLLLFEYLLLMLFA</sequence>
<dbReference type="GO" id="GO:0006352">
    <property type="term" value="P:DNA-templated transcription initiation"/>
    <property type="evidence" value="ECO:0007669"/>
    <property type="project" value="InterPro"/>
</dbReference>
<protein>
    <submittedName>
        <fullName evidence="8">RNA polymerase sigma factor, sigma-70 family</fullName>
    </submittedName>
</protein>
<dbReference type="GO" id="GO:0003677">
    <property type="term" value="F:DNA binding"/>
    <property type="evidence" value="ECO:0007669"/>
    <property type="project" value="InterPro"/>
</dbReference>
<dbReference type="InterPro" id="IPR036388">
    <property type="entry name" value="WH-like_DNA-bd_sf"/>
</dbReference>
<evidence type="ECO:0000313" key="9">
    <source>
        <dbReference type="Proteomes" id="UP000199656"/>
    </source>
</evidence>
<dbReference type="NCBIfam" id="TIGR02937">
    <property type="entry name" value="sigma70-ECF"/>
    <property type="match status" value="1"/>
</dbReference>
<evidence type="ECO:0000313" key="8">
    <source>
        <dbReference type="EMBL" id="SEA88256.1"/>
    </source>
</evidence>
<dbReference type="GO" id="GO:0016987">
    <property type="term" value="F:sigma factor activity"/>
    <property type="evidence" value="ECO:0007669"/>
    <property type="project" value="UniProtKB-KW"/>
</dbReference>
<dbReference type="Gene3D" id="1.10.1740.10">
    <property type="match status" value="1"/>
</dbReference>
<dbReference type="Gene3D" id="1.10.10.10">
    <property type="entry name" value="Winged helix-like DNA-binding domain superfamily/Winged helix DNA-binding domain"/>
    <property type="match status" value="1"/>
</dbReference>
<accession>A0A1H4ETJ4</accession>
<dbReference type="InterPro" id="IPR013325">
    <property type="entry name" value="RNA_pol_sigma_r2"/>
</dbReference>
<evidence type="ECO:0000256" key="2">
    <source>
        <dbReference type="ARBA" id="ARBA00023015"/>
    </source>
</evidence>
<dbReference type="EMBL" id="FNRL01000020">
    <property type="protein sequence ID" value="SEA88256.1"/>
    <property type="molecule type" value="Genomic_DNA"/>
</dbReference>
<keyword evidence="3" id="KW-0731">Sigma factor</keyword>
<keyword evidence="2" id="KW-0805">Transcription regulation</keyword>
<keyword evidence="5" id="KW-0472">Membrane</keyword>
<gene>
    <name evidence="8" type="ORF">SAMN05660909_03941</name>
</gene>
<proteinExistence type="inferred from homology"/>
<dbReference type="InterPro" id="IPR014284">
    <property type="entry name" value="RNA_pol_sigma-70_dom"/>
</dbReference>
<evidence type="ECO:0000256" key="5">
    <source>
        <dbReference type="SAM" id="Phobius"/>
    </source>
</evidence>
<dbReference type="Pfam" id="PF08281">
    <property type="entry name" value="Sigma70_r4_2"/>
    <property type="match status" value="1"/>
</dbReference>
<keyword evidence="4" id="KW-0804">Transcription</keyword>
<dbReference type="PANTHER" id="PTHR43133">
    <property type="entry name" value="RNA POLYMERASE ECF-TYPE SIGMA FACTO"/>
    <property type="match status" value="1"/>
</dbReference>
<dbReference type="SUPFAM" id="SSF88946">
    <property type="entry name" value="Sigma2 domain of RNA polymerase sigma factors"/>
    <property type="match status" value="1"/>
</dbReference>
<keyword evidence="9" id="KW-1185">Reference proteome</keyword>
<evidence type="ECO:0000259" key="7">
    <source>
        <dbReference type="Pfam" id="PF08281"/>
    </source>
</evidence>
<keyword evidence="5" id="KW-1133">Transmembrane helix</keyword>
<dbReference type="InterPro" id="IPR013249">
    <property type="entry name" value="RNA_pol_sigma70_r4_t2"/>
</dbReference>
<evidence type="ECO:0000256" key="4">
    <source>
        <dbReference type="ARBA" id="ARBA00023163"/>
    </source>
</evidence>
<dbReference type="STRING" id="408074.SAMN05660909_03941"/>
<reference evidence="9" key="1">
    <citation type="submission" date="2016-10" db="EMBL/GenBank/DDBJ databases">
        <authorList>
            <person name="Varghese N."/>
            <person name="Submissions S."/>
        </authorList>
    </citation>
    <scope>NUCLEOTIDE SEQUENCE [LARGE SCALE GENOMIC DNA]</scope>
    <source>
        <strain evidence="9">DSM 23920</strain>
    </source>
</reference>
<feature type="transmembrane region" description="Helical" evidence="5">
    <location>
        <begin position="172"/>
        <end position="188"/>
    </location>
</feature>
<evidence type="ECO:0000256" key="1">
    <source>
        <dbReference type="ARBA" id="ARBA00010641"/>
    </source>
</evidence>
<dbReference type="InterPro" id="IPR039425">
    <property type="entry name" value="RNA_pol_sigma-70-like"/>
</dbReference>
<dbReference type="OrthoDB" id="9150024at2"/>
<comment type="similarity">
    <text evidence="1">Belongs to the sigma-70 factor family. ECF subfamily.</text>
</comment>
<dbReference type="RefSeq" id="WP_089763638.1">
    <property type="nucleotide sequence ID" value="NZ_BKAT01000033.1"/>
</dbReference>
<evidence type="ECO:0000259" key="6">
    <source>
        <dbReference type="Pfam" id="PF04542"/>
    </source>
</evidence>
<dbReference type="PANTHER" id="PTHR43133:SF46">
    <property type="entry name" value="RNA POLYMERASE SIGMA-70 FACTOR ECF SUBFAMILY"/>
    <property type="match status" value="1"/>
</dbReference>
<evidence type="ECO:0000256" key="3">
    <source>
        <dbReference type="ARBA" id="ARBA00023082"/>
    </source>
</evidence>
<dbReference type="InterPro" id="IPR007627">
    <property type="entry name" value="RNA_pol_sigma70_r2"/>
</dbReference>